<reference evidence="1 2" key="1">
    <citation type="journal article" date="2021" name="Int. J. Syst. Evol. Microbiol.">
        <title>Reticulibacter mediterranei gen. nov., sp. nov., within the new family Reticulibacteraceae fam. nov., and Ktedonospora formicarum gen. nov., sp. nov., Ktedonobacter robiniae sp. nov., Dictyobacter formicarum sp. nov. and Dictyobacter arantiisoli sp. nov., belonging to the class Ktedonobacteria.</title>
        <authorList>
            <person name="Yabe S."/>
            <person name="Zheng Y."/>
            <person name="Wang C.M."/>
            <person name="Sakai Y."/>
            <person name="Abe K."/>
            <person name="Yokota A."/>
            <person name="Donadio S."/>
            <person name="Cavaletti L."/>
            <person name="Monciardini P."/>
        </authorList>
    </citation>
    <scope>NUCLEOTIDE SEQUENCE [LARGE SCALE GENOMIC DNA]</scope>
    <source>
        <strain evidence="1 2">SOSP1-9</strain>
    </source>
</reference>
<name>A0ABQ3VKM0_9CHLR</name>
<organism evidence="1 2">
    <name type="scientific">Dictyobacter formicarum</name>
    <dbReference type="NCBI Taxonomy" id="2778368"/>
    <lineage>
        <taxon>Bacteria</taxon>
        <taxon>Bacillati</taxon>
        <taxon>Chloroflexota</taxon>
        <taxon>Ktedonobacteria</taxon>
        <taxon>Ktedonobacterales</taxon>
        <taxon>Dictyobacteraceae</taxon>
        <taxon>Dictyobacter</taxon>
    </lineage>
</organism>
<protein>
    <submittedName>
        <fullName evidence="1">Uncharacterized protein</fullName>
    </submittedName>
</protein>
<dbReference type="Proteomes" id="UP000635565">
    <property type="component" value="Unassembled WGS sequence"/>
</dbReference>
<gene>
    <name evidence="1" type="ORF">KSZ_47530</name>
</gene>
<keyword evidence="2" id="KW-1185">Reference proteome</keyword>
<proteinExistence type="predicted"/>
<dbReference type="EMBL" id="BNJJ01000014">
    <property type="protein sequence ID" value="GHO86747.1"/>
    <property type="molecule type" value="Genomic_DNA"/>
</dbReference>
<comment type="caution">
    <text evidence="1">The sequence shown here is derived from an EMBL/GenBank/DDBJ whole genome shotgun (WGS) entry which is preliminary data.</text>
</comment>
<evidence type="ECO:0000313" key="1">
    <source>
        <dbReference type="EMBL" id="GHO86747.1"/>
    </source>
</evidence>
<evidence type="ECO:0000313" key="2">
    <source>
        <dbReference type="Proteomes" id="UP000635565"/>
    </source>
</evidence>
<sequence>MLMAILAETRQCYATLGLGAGAQTFRTTPVTSLELLRLLKKVDAEVPRAGNQKNNSHSTPQRKYAIIRSWLQQ</sequence>
<accession>A0ABQ3VKM0</accession>